<sequence>MFTFRIPHMISAVLFDRIKKRCRGTPGCLRLKMNGLRRGDGGSCGVCGGGCGGGGGEETGEWSVMTVATVSKLNE</sequence>
<dbReference type="AlphaFoldDB" id="A0A6N2LMM7"/>
<organism evidence="1">
    <name type="scientific">Salix viminalis</name>
    <name type="common">Common osier</name>
    <name type="synonym">Basket willow</name>
    <dbReference type="NCBI Taxonomy" id="40686"/>
    <lineage>
        <taxon>Eukaryota</taxon>
        <taxon>Viridiplantae</taxon>
        <taxon>Streptophyta</taxon>
        <taxon>Embryophyta</taxon>
        <taxon>Tracheophyta</taxon>
        <taxon>Spermatophyta</taxon>
        <taxon>Magnoliopsida</taxon>
        <taxon>eudicotyledons</taxon>
        <taxon>Gunneridae</taxon>
        <taxon>Pentapetalae</taxon>
        <taxon>rosids</taxon>
        <taxon>fabids</taxon>
        <taxon>Malpighiales</taxon>
        <taxon>Salicaceae</taxon>
        <taxon>Saliceae</taxon>
        <taxon>Salix</taxon>
    </lineage>
</organism>
<gene>
    <name evidence="1" type="ORF">SVIM_LOCUS243876</name>
</gene>
<reference evidence="1" key="1">
    <citation type="submission" date="2019-03" db="EMBL/GenBank/DDBJ databases">
        <authorList>
            <person name="Mank J."/>
            <person name="Almeida P."/>
        </authorList>
    </citation>
    <scope>NUCLEOTIDE SEQUENCE</scope>
    <source>
        <strain evidence="1">78183</strain>
    </source>
</reference>
<protein>
    <submittedName>
        <fullName evidence="1">Uncharacterized protein</fullName>
    </submittedName>
</protein>
<name>A0A6N2LMM7_SALVM</name>
<evidence type="ECO:0000313" key="1">
    <source>
        <dbReference type="EMBL" id="VFU41441.1"/>
    </source>
</evidence>
<proteinExistence type="predicted"/>
<dbReference type="EMBL" id="CAADRP010001563">
    <property type="protein sequence ID" value="VFU41441.1"/>
    <property type="molecule type" value="Genomic_DNA"/>
</dbReference>
<accession>A0A6N2LMM7</accession>